<evidence type="ECO:0000313" key="11">
    <source>
        <dbReference type="Proteomes" id="UP000318709"/>
    </source>
</evidence>
<dbReference type="Proteomes" id="UP000318709">
    <property type="component" value="Chromosome"/>
</dbReference>
<dbReference type="KEGG" id="swf:E3E12_04315"/>
<evidence type="ECO:0000256" key="3">
    <source>
        <dbReference type="ARBA" id="ARBA00022448"/>
    </source>
</evidence>
<feature type="transmembrane region" description="Helical" evidence="9">
    <location>
        <begin position="432"/>
        <end position="453"/>
    </location>
</feature>
<evidence type="ECO:0000256" key="7">
    <source>
        <dbReference type="ARBA" id="ARBA00023136"/>
    </source>
</evidence>
<dbReference type="Gene3D" id="3.30.70.1430">
    <property type="entry name" value="Multidrug efflux transporter AcrB pore domain"/>
    <property type="match status" value="2"/>
</dbReference>
<keyword evidence="5 9" id="KW-0812">Transmembrane</keyword>
<feature type="transmembrane region" description="Helical" evidence="9">
    <location>
        <begin position="12"/>
        <end position="32"/>
    </location>
</feature>
<feature type="transmembrane region" description="Helical" evidence="9">
    <location>
        <begin position="956"/>
        <end position="975"/>
    </location>
</feature>
<evidence type="ECO:0000256" key="6">
    <source>
        <dbReference type="ARBA" id="ARBA00022989"/>
    </source>
</evidence>
<comment type="similarity">
    <text evidence="2">Belongs to the resistance-nodulation-cell division (RND) (TC 2.A.6) family.</text>
</comment>
<protein>
    <submittedName>
        <fullName evidence="10">Efflux RND transporter permease subunit</fullName>
    </submittedName>
</protein>
<dbReference type="OrthoDB" id="9758757at2"/>
<dbReference type="InterPro" id="IPR027463">
    <property type="entry name" value="AcrB_DN_DC_subdom"/>
</dbReference>
<dbReference type="EMBL" id="CP038231">
    <property type="protein sequence ID" value="QDH13546.1"/>
    <property type="molecule type" value="Genomic_DNA"/>
</dbReference>
<feature type="transmembrane region" description="Helical" evidence="9">
    <location>
        <begin position="910"/>
        <end position="935"/>
    </location>
</feature>
<name>A0A4Y6UAQ5_9PROT</name>
<dbReference type="Gene3D" id="1.20.1640.10">
    <property type="entry name" value="Multidrug efflux transporter AcrB transmembrane domain"/>
    <property type="match status" value="2"/>
</dbReference>
<dbReference type="InterPro" id="IPR001036">
    <property type="entry name" value="Acrflvin-R"/>
</dbReference>
<organism evidence="10 11">
    <name type="scientific">Formicincola oecophyllae</name>
    <dbReference type="NCBI Taxonomy" id="2558361"/>
    <lineage>
        <taxon>Bacteria</taxon>
        <taxon>Pseudomonadati</taxon>
        <taxon>Pseudomonadota</taxon>
        <taxon>Alphaproteobacteria</taxon>
        <taxon>Acetobacterales</taxon>
        <taxon>Acetobacteraceae</taxon>
        <taxon>Formicincola</taxon>
    </lineage>
</organism>
<dbReference type="PRINTS" id="PR00702">
    <property type="entry name" value="ACRIFLAVINRP"/>
</dbReference>
<comment type="subcellular location">
    <subcellularLocation>
        <location evidence="1">Cell membrane</location>
        <topology evidence="1">Multi-pass membrane protein</topology>
    </subcellularLocation>
</comment>
<feature type="transmembrane region" description="Helical" evidence="9">
    <location>
        <begin position="987"/>
        <end position="1013"/>
    </location>
</feature>
<keyword evidence="7 9" id="KW-0472">Membrane</keyword>
<feature type="transmembrane region" description="Helical" evidence="9">
    <location>
        <begin position="465"/>
        <end position="491"/>
    </location>
</feature>
<sequence length="1049" mass="113401">MIARFIALCFRHWRLVMGFTAVLFMAGAWAWMGLPVEAYPDLGPVSVSITTQIPGEAAEEMEQQVTVPVERALAAVPDVVESRSSSTFGLSLITLVFKDGTNVFFARQQVLSQLATLDLPDGIHPELGPISGPSGEIYRYTIASDVQNLMQLSDLNQWVVIPRLQRVAGIVSVDNFGGLTKEYQLTLNPSMLTAYGISLETVMGAIKNANTDAGGGRVSRGEQSYIIRGAGKINSLQDMANIVVGQQNGNPVFLSDLGTISFGHQVREGIVGKNSNPDTVEGIVTMLRGANPSVVLKGLHDAVDELQERLKPFHARIVPYIDRDQLVHATVDKVGETMTAGVILVMVILTFFLGSWRCAAVTALTIPFALSIAFVLMRLLGMPANLFSLGAIDFGVIVDGAIVVAEVILRLREEQPEGVLSAEHVLNATQKAGKAIFTATCIIIIAYSPLFAFESIEGKLLRPMAWTVSFALFGALLCALAVTPALTYAAVRKPCHIWDNPLITALQKGYEKLLARLIAHPWPVYGGSLAALAAVVIIGSHTGKEFMPDIDEGALWLQIEMPSGIALEQAQNMANTIRRTITSFPEVTYALSQLGRSDEGTDPWTPSHVEMPVGLHDYSEWPAGESKEMLVARMHEKLAQIPGITFEITQPIRDSIDDMMAGAHSPLVLRLYGDDFTGLRKVGQQIVNALWKVPGCTEANIYQEPRIPQIKITPDRRKAARYGLDISTISDVITYAVGGGPITQIYDGNRIYNATLRLPEEDRANLVRLRAFPILTAPDRAIPLGRVADVRLGMGESVIAHENGERQITIQVASSTPMSQFVEAARAEIAKEVHYNPKTYHLEWAGTFQQEEHAQKTLVMALAVVFAVMFGMLWMEFRSAANALLILGCVPLAALGGLIALHFRAETLNIATVVGFVALFGVAIQNGIIMLSSIGKHRLAGHALERATLLGATERLRPVLTTATVATVGMLPAAMATGIGTNVQRGLATVVVGGLGIATLLTLFILPVLSCHLDNWLEKRAQRKGPPHHDPMGGGEADQLPTPASGNEV</sequence>
<feature type="transmembrane region" description="Helical" evidence="9">
    <location>
        <begin position="337"/>
        <end position="354"/>
    </location>
</feature>
<dbReference type="NCBIfam" id="TIGR00914">
    <property type="entry name" value="2A0601"/>
    <property type="match status" value="1"/>
</dbReference>
<evidence type="ECO:0000256" key="4">
    <source>
        <dbReference type="ARBA" id="ARBA00022475"/>
    </source>
</evidence>
<keyword evidence="11" id="KW-1185">Reference proteome</keyword>
<evidence type="ECO:0000256" key="2">
    <source>
        <dbReference type="ARBA" id="ARBA00010942"/>
    </source>
</evidence>
<evidence type="ECO:0000256" key="8">
    <source>
        <dbReference type="SAM" id="MobiDB-lite"/>
    </source>
</evidence>
<feature type="transmembrane region" description="Helical" evidence="9">
    <location>
        <begin position="361"/>
        <end position="380"/>
    </location>
</feature>
<dbReference type="Gene3D" id="3.30.2090.10">
    <property type="entry name" value="Multidrug efflux transporter AcrB TolC docking domain, DN and DC subdomains"/>
    <property type="match status" value="2"/>
</dbReference>
<dbReference type="AlphaFoldDB" id="A0A4Y6UAQ5"/>
<dbReference type="PANTHER" id="PTHR32063:SF17">
    <property type="entry name" value="CATION EFFLUX SYSTEM PROTEIN"/>
    <property type="match status" value="1"/>
</dbReference>
<dbReference type="SUPFAM" id="SSF82714">
    <property type="entry name" value="Multidrug efflux transporter AcrB TolC docking domain, DN and DC subdomains"/>
    <property type="match status" value="2"/>
</dbReference>
<accession>A0A4Y6UAQ5</accession>
<dbReference type="PANTHER" id="PTHR32063">
    <property type="match status" value="1"/>
</dbReference>
<evidence type="ECO:0000313" key="10">
    <source>
        <dbReference type="EMBL" id="QDH13546.1"/>
    </source>
</evidence>
<gene>
    <name evidence="10" type="ORF">E3E12_04315</name>
</gene>
<evidence type="ECO:0000256" key="9">
    <source>
        <dbReference type="SAM" id="Phobius"/>
    </source>
</evidence>
<feature type="transmembrane region" description="Helical" evidence="9">
    <location>
        <begin position="884"/>
        <end position="904"/>
    </location>
</feature>
<keyword evidence="6 9" id="KW-1133">Transmembrane helix</keyword>
<dbReference type="GO" id="GO:0005886">
    <property type="term" value="C:plasma membrane"/>
    <property type="evidence" value="ECO:0007669"/>
    <property type="project" value="UniProtKB-SubCell"/>
</dbReference>
<feature type="region of interest" description="Disordered" evidence="8">
    <location>
        <begin position="1022"/>
        <end position="1049"/>
    </location>
</feature>
<reference evidence="10 11" key="1">
    <citation type="submission" date="2019-03" db="EMBL/GenBank/DDBJ databases">
        <title>The complete genome sequence of Swingsia_sp. F3b2 LMG30590(T).</title>
        <authorList>
            <person name="Chua K.-O."/>
            <person name="Chan K.-G."/>
            <person name="See-Too W.-S."/>
        </authorList>
    </citation>
    <scope>NUCLEOTIDE SEQUENCE [LARGE SCALE GENOMIC DNA]</scope>
    <source>
        <strain evidence="10 11">F3b2</strain>
    </source>
</reference>
<dbReference type="Gene3D" id="3.30.70.1440">
    <property type="entry name" value="Multidrug efflux transporter AcrB pore domain"/>
    <property type="match status" value="1"/>
</dbReference>
<feature type="transmembrane region" description="Helical" evidence="9">
    <location>
        <begin position="522"/>
        <end position="540"/>
    </location>
</feature>
<proteinExistence type="inferred from homology"/>
<keyword evidence="4" id="KW-1003">Cell membrane</keyword>
<dbReference type="Pfam" id="PF00873">
    <property type="entry name" value="ACR_tran"/>
    <property type="match status" value="1"/>
</dbReference>
<dbReference type="GO" id="GO:0042910">
    <property type="term" value="F:xenobiotic transmembrane transporter activity"/>
    <property type="evidence" value="ECO:0007669"/>
    <property type="project" value="TreeGrafter"/>
</dbReference>
<dbReference type="GO" id="GO:0008324">
    <property type="term" value="F:monoatomic cation transmembrane transporter activity"/>
    <property type="evidence" value="ECO:0007669"/>
    <property type="project" value="InterPro"/>
</dbReference>
<dbReference type="SUPFAM" id="SSF82866">
    <property type="entry name" value="Multidrug efflux transporter AcrB transmembrane domain"/>
    <property type="match status" value="2"/>
</dbReference>
<dbReference type="InterPro" id="IPR004763">
    <property type="entry name" value="CusA-like"/>
</dbReference>
<evidence type="ECO:0000256" key="5">
    <source>
        <dbReference type="ARBA" id="ARBA00022692"/>
    </source>
</evidence>
<evidence type="ECO:0000256" key="1">
    <source>
        <dbReference type="ARBA" id="ARBA00004651"/>
    </source>
</evidence>
<feature type="transmembrane region" description="Helical" evidence="9">
    <location>
        <begin position="386"/>
        <end position="411"/>
    </location>
</feature>
<dbReference type="Gene3D" id="3.30.70.1320">
    <property type="entry name" value="Multidrug efflux transporter AcrB pore domain like"/>
    <property type="match status" value="1"/>
</dbReference>
<feature type="transmembrane region" description="Helical" evidence="9">
    <location>
        <begin position="858"/>
        <end position="877"/>
    </location>
</feature>
<dbReference type="SUPFAM" id="SSF82693">
    <property type="entry name" value="Multidrug efflux transporter AcrB pore domain, PN1, PN2, PC1 and PC2 subdomains"/>
    <property type="match status" value="3"/>
</dbReference>
<dbReference type="RefSeq" id="WP_141443254.1">
    <property type="nucleotide sequence ID" value="NZ_CP038231.1"/>
</dbReference>
<keyword evidence="3" id="KW-0813">Transport</keyword>